<keyword evidence="7" id="KW-0624">Polysaccharide degradation</keyword>
<name>A0A5P6VR20_PSEXY</name>
<feature type="domain" description="Glycoside hydrolase family 5" evidence="10">
    <location>
        <begin position="128"/>
        <end position="378"/>
    </location>
</feature>
<evidence type="ECO:0000256" key="3">
    <source>
        <dbReference type="ARBA" id="ARBA00022801"/>
    </source>
</evidence>
<dbReference type="PANTHER" id="PTHR34142:SF1">
    <property type="entry name" value="GLYCOSIDE HYDROLASE FAMILY 5 DOMAIN-CONTAINING PROTEIN"/>
    <property type="match status" value="1"/>
</dbReference>
<dbReference type="InterPro" id="IPR018087">
    <property type="entry name" value="Glyco_hydro_5_CS"/>
</dbReference>
<comment type="catalytic activity">
    <reaction evidence="1">
        <text>Endohydrolysis of (1-&gt;4)-beta-D-glucosidic linkages in cellulose, lichenin and cereal beta-D-glucans.</text>
        <dbReference type="EC" id="3.2.1.4"/>
    </reaction>
</comment>
<feature type="region of interest" description="Disordered" evidence="9">
    <location>
        <begin position="48"/>
        <end position="104"/>
    </location>
</feature>
<dbReference type="Proteomes" id="UP000327030">
    <property type="component" value="Chromosome 1"/>
</dbReference>
<keyword evidence="6 8" id="KW-0326">Glycosidase</keyword>
<dbReference type="PROSITE" id="PS00659">
    <property type="entry name" value="GLYCOSYL_HYDROL_F5"/>
    <property type="match status" value="1"/>
</dbReference>
<dbReference type="PANTHER" id="PTHR34142">
    <property type="entry name" value="ENDO-BETA-1,4-GLUCANASE A"/>
    <property type="match status" value="1"/>
</dbReference>
<dbReference type="OrthoDB" id="154460at2"/>
<gene>
    <name evidence="11" type="primary">cel5B</name>
    <name evidence="11" type="ORF">FXF36_09750</name>
</gene>
<sequence length="438" mass="49883">MVSRKQRVRTIILVIILAAAIVGGVFAISYFKVGVTFPWQVTGIREQQDTAQAETHEESKTEPKLVVKEASKTEKKEETKVEDTKSEEDSKTVSEEEITEESTENIAKTGQKLDYYGALHVEDGKLYDEVGNEVRLSGVSSNGLTWYPQFITADAIKSLRDNWGINVFRLAMYTSDYNGYCVGGAENQDYVKDIIDDIVKAAADNEMYVIIDWHISNDSNPNEYKSDAIQFFGEMVRKYESNDNVIYEICNEPSGDTTWEDVKSYAKEVIPVIRRIDRDALILVGTPEGCTDLDSVLDDPLDFNNIMYTYHFNAGTQKSSQRNVLINAVEEGLPVFVSQYSYYPVDGVGELDEREATRWNDLMDDYNLSSCIWNLSNSDEGAALINQSCDKYYDFEYDDLSEQGKYFFDKLSDNRKKAEIPEKDDIKEIIDSKETKKR</sequence>
<dbReference type="AlphaFoldDB" id="A0A5P6VR20"/>
<accession>A0A5P6VR20</accession>
<evidence type="ECO:0000256" key="7">
    <source>
        <dbReference type="ARBA" id="ARBA00023326"/>
    </source>
</evidence>
<dbReference type="GO" id="GO:0008810">
    <property type="term" value="F:cellulase activity"/>
    <property type="evidence" value="ECO:0007669"/>
    <property type="project" value="UniProtKB-EC"/>
</dbReference>
<dbReference type="KEGG" id="pxv:FXF36_09750"/>
<dbReference type="Pfam" id="PF00150">
    <property type="entry name" value="Cellulase"/>
    <property type="match status" value="1"/>
</dbReference>
<evidence type="ECO:0000256" key="9">
    <source>
        <dbReference type="SAM" id="MobiDB-lite"/>
    </source>
</evidence>
<evidence type="ECO:0000256" key="2">
    <source>
        <dbReference type="ARBA" id="ARBA00012601"/>
    </source>
</evidence>
<evidence type="ECO:0000256" key="1">
    <source>
        <dbReference type="ARBA" id="ARBA00000966"/>
    </source>
</evidence>
<evidence type="ECO:0000259" key="10">
    <source>
        <dbReference type="Pfam" id="PF00150"/>
    </source>
</evidence>
<dbReference type="InterPro" id="IPR017853">
    <property type="entry name" value="GH"/>
</dbReference>
<comment type="similarity">
    <text evidence="8">Belongs to the glycosyl hydrolase 5 (cellulase A) family.</text>
</comment>
<dbReference type="EC" id="3.2.1.4" evidence="2"/>
<dbReference type="InterPro" id="IPR001547">
    <property type="entry name" value="Glyco_hydro_5"/>
</dbReference>
<dbReference type="Gene3D" id="3.20.20.80">
    <property type="entry name" value="Glycosidases"/>
    <property type="match status" value="1"/>
</dbReference>
<evidence type="ECO:0000256" key="8">
    <source>
        <dbReference type="RuleBase" id="RU361153"/>
    </source>
</evidence>
<evidence type="ECO:0000313" key="11">
    <source>
        <dbReference type="EMBL" id="QFJ55125.1"/>
    </source>
</evidence>
<proteinExistence type="inferred from homology"/>
<keyword evidence="3 8" id="KW-0378">Hydrolase</keyword>
<dbReference type="EMBL" id="CP043028">
    <property type="protein sequence ID" value="QFJ55125.1"/>
    <property type="molecule type" value="Genomic_DNA"/>
</dbReference>
<feature type="compositionally biased region" description="Basic and acidic residues" evidence="9">
    <location>
        <begin position="54"/>
        <end position="94"/>
    </location>
</feature>
<dbReference type="GO" id="GO:0030245">
    <property type="term" value="P:cellulose catabolic process"/>
    <property type="evidence" value="ECO:0007669"/>
    <property type="project" value="UniProtKB-KW"/>
</dbReference>
<evidence type="ECO:0000256" key="6">
    <source>
        <dbReference type="ARBA" id="ARBA00023295"/>
    </source>
</evidence>
<evidence type="ECO:0000313" key="12">
    <source>
        <dbReference type="Proteomes" id="UP000327030"/>
    </source>
</evidence>
<reference evidence="12" key="1">
    <citation type="submission" date="2019-08" db="EMBL/GenBank/DDBJ databases">
        <title>Complete Genome Sequence of the Polysaccharide-Degrading Rumen Bacterium Pseudobutyrivibrio xylanivorans MA3014.</title>
        <authorList>
            <person name="Palevich N."/>
            <person name="Maclean P.H."/>
            <person name="Kelly W.J."/>
            <person name="Leahy S.C."/>
            <person name="Rakonjac J."/>
            <person name="Attwood G.T."/>
        </authorList>
    </citation>
    <scope>NUCLEOTIDE SEQUENCE [LARGE SCALE GENOMIC DNA]</scope>
    <source>
        <strain evidence="12">MA3014</strain>
    </source>
</reference>
<evidence type="ECO:0000256" key="4">
    <source>
        <dbReference type="ARBA" id="ARBA00023001"/>
    </source>
</evidence>
<keyword evidence="4" id="KW-0136">Cellulose degradation</keyword>
<evidence type="ECO:0000256" key="5">
    <source>
        <dbReference type="ARBA" id="ARBA00023277"/>
    </source>
</evidence>
<keyword evidence="5" id="KW-0119">Carbohydrate metabolism</keyword>
<organism evidence="11 12">
    <name type="scientific">Pseudobutyrivibrio xylanivorans</name>
    <dbReference type="NCBI Taxonomy" id="185007"/>
    <lineage>
        <taxon>Bacteria</taxon>
        <taxon>Bacillati</taxon>
        <taxon>Bacillota</taxon>
        <taxon>Clostridia</taxon>
        <taxon>Lachnospirales</taxon>
        <taxon>Lachnospiraceae</taxon>
        <taxon>Pseudobutyrivibrio</taxon>
    </lineage>
</organism>
<dbReference type="RefSeq" id="WP_151623609.1">
    <property type="nucleotide sequence ID" value="NZ_CP043028.1"/>
</dbReference>
<protein>
    <recommendedName>
        <fullName evidence="2">cellulase</fullName>
        <ecNumber evidence="2">3.2.1.4</ecNumber>
    </recommendedName>
</protein>
<dbReference type="SUPFAM" id="SSF51445">
    <property type="entry name" value="(Trans)glycosidases"/>
    <property type="match status" value="1"/>
</dbReference>